<accession>A0A0D9WP00</accession>
<organism evidence="6 7">
    <name type="scientific">Leersia perrieri</name>
    <dbReference type="NCBI Taxonomy" id="77586"/>
    <lineage>
        <taxon>Eukaryota</taxon>
        <taxon>Viridiplantae</taxon>
        <taxon>Streptophyta</taxon>
        <taxon>Embryophyta</taxon>
        <taxon>Tracheophyta</taxon>
        <taxon>Spermatophyta</taxon>
        <taxon>Magnoliopsida</taxon>
        <taxon>Liliopsida</taxon>
        <taxon>Poales</taxon>
        <taxon>Poaceae</taxon>
        <taxon>BOP clade</taxon>
        <taxon>Oryzoideae</taxon>
        <taxon>Oryzeae</taxon>
        <taxon>Oryzinae</taxon>
        <taxon>Leersia</taxon>
    </lineage>
</organism>
<keyword evidence="2" id="KW-0646">Protease inhibitor</keyword>
<dbReference type="EnsemblPlants" id="LPERR06G08750.1">
    <property type="protein sequence ID" value="LPERR06G08750.1"/>
    <property type="gene ID" value="LPERR06G08750"/>
</dbReference>
<dbReference type="InterPro" id="IPR000010">
    <property type="entry name" value="Cystatin_dom"/>
</dbReference>
<dbReference type="GO" id="GO:0006952">
    <property type="term" value="P:defense response"/>
    <property type="evidence" value="ECO:0007669"/>
    <property type="project" value="UniProtKB-KW"/>
</dbReference>
<evidence type="ECO:0000256" key="4">
    <source>
        <dbReference type="ARBA" id="ARBA00022821"/>
    </source>
</evidence>
<dbReference type="SUPFAM" id="SSF54403">
    <property type="entry name" value="Cystatin/monellin"/>
    <property type="match status" value="1"/>
</dbReference>
<evidence type="ECO:0000256" key="1">
    <source>
        <dbReference type="ARBA" id="ARBA00007233"/>
    </source>
</evidence>
<dbReference type="InterPro" id="IPR027214">
    <property type="entry name" value="Cystatin"/>
</dbReference>
<reference evidence="7" key="2">
    <citation type="submission" date="2013-12" db="EMBL/GenBank/DDBJ databases">
        <authorList>
            <person name="Yu Y."/>
            <person name="Lee S."/>
            <person name="de Baynast K."/>
            <person name="Wissotski M."/>
            <person name="Liu L."/>
            <person name="Talag J."/>
            <person name="Goicoechea J."/>
            <person name="Angelova A."/>
            <person name="Jetty R."/>
            <person name="Kudrna D."/>
            <person name="Golser W."/>
            <person name="Rivera L."/>
            <person name="Zhang J."/>
            <person name="Wing R."/>
        </authorList>
    </citation>
    <scope>NUCLEOTIDE SEQUENCE</scope>
</reference>
<evidence type="ECO:0000313" key="6">
    <source>
        <dbReference type="EnsemblPlants" id="LPERR06G08750.1"/>
    </source>
</evidence>
<reference evidence="6 7" key="1">
    <citation type="submission" date="2012-08" db="EMBL/GenBank/DDBJ databases">
        <title>Oryza genome evolution.</title>
        <authorList>
            <person name="Wing R.A."/>
        </authorList>
    </citation>
    <scope>NUCLEOTIDE SEQUENCE</scope>
</reference>
<name>A0A0D9WP00_9ORYZ</name>
<evidence type="ECO:0000313" key="7">
    <source>
        <dbReference type="Proteomes" id="UP000032180"/>
    </source>
</evidence>
<dbReference type="STRING" id="77586.A0A0D9WP00"/>
<proteinExistence type="inferred from homology"/>
<feature type="domain" description="Cystatin" evidence="5">
    <location>
        <begin position="33"/>
        <end position="113"/>
    </location>
</feature>
<keyword evidence="7" id="KW-1185">Reference proteome</keyword>
<dbReference type="InterPro" id="IPR046350">
    <property type="entry name" value="Cystatin_sf"/>
</dbReference>
<dbReference type="Pfam" id="PF16845">
    <property type="entry name" value="SQAPI"/>
    <property type="match status" value="1"/>
</dbReference>
<dbReference type="Gene3D" id="3.10.450.10">
    <property type="match status" value="1"/>
</dbReference>
<evidence type="ECO:0000259" key="5">
    <source>
        <dbReference type="Pfam" id="PF16845"/>
    </source>
</evidence>
<dbReference type="GO" id="GO:0004869">
    <property type="term" value="F:cysteine-type endopeptidase inhibitor activity"/>
    <property type="evidence" value="ECO:0007669"/>
    <property type="project" value="UniProtKB-KW"/>
</dbReference>
<dbReference type="AlphaFoldDB" id="A0A0D9WP00"/>
<evidence type="ECO:0000256" key="3">
    <source>
        <dbReference type="ARBA" id="ARBA00022704"/>
    </source>
</evidence>
<dbReference type="HOGENOM" id="CLU_113093_2_1_1"/>
<reference evidence="6" key="3">
    <citation type="submission" date="2015-04" db="UniProtKB">
        <authorList>
            <consortium name="EnsemblPlants"/>
        </authorList>
    </citation>
    <scope>IDENTIFICATION</scope>
</reference>
<dbReference type="PANTHER" id="PTHR47116">
    <property type="entry name" value="PHLOEM FILAMENT PROTEIN"/>
    <property type="match status" value="1"/>
</dbReference>
<sequence length="117" mass="12964">MASRLLTAVAIIAVYVAATAPIATAIIRGRHPIKDINDPHTQELGQWAVSETNKVKPSSPLTFSKVTSGKEHYAFSTMEYILHIDASRNDVIHSYTAVVIEEAAKLRKLFSFRMNHS</sequence>
<keyword evidence="3" id="KW-0789">Thiol protease inhibitor</keyword>
<dbReference type="Proteomes" id="UP000032180">
    <property type="component" value="Chromosome 6"/>
</dbReference>
<evidence type="ECO:0000256" key="2">
    <source>
        <dbReference type="ARBA" id="ARBA00022690"/>
    </source>
</evidence>
<protein>
    <recommendedName>
        <fullName evidence="5">Cystatin domain-containing protein</fullName>
    </recommendedName>
</protein>
<comment type="similarity">
    <text evidence="1">Belongs to the cystatin family. Phytocystatin subfamily.</text>
</comment>
<keyword evidence="4" id="KW-0611">Plant defense</keyword>
<dbReference type="Gramene" id="LPERR06G08750.1">
    <property type="protein sequence ID" value="LPERR06G08750.1"/>
    <property type="gene ID" value="LPERR06G08750"/>
</dbReference>